<dbReference type="PANTHER" id="PTHR45657">
    <property type="entry name" value="CRAL-TRIO DOMAIN-CONTAINING PROTEIN YKL091C-RELATED"/>
    <property type="match status" value="1"/>
</dbReference>
<dbReference type="AlphaFoldDB" id="A0A814R1U8"/>
<dbReference type="Pfam" id="PF00650">
    <property type="entry name" value="CRAL_TRIO"/>
    <property type="match status" value="1"/>
</dbReference>
<feature type="compositionally biased region" description="Basic and acidic residues" evidence="1">
    <location>
        <begin position="318"/>
        <end position="337"/>
    </location>
</feature>
<dbReference type="InterPro" id="IPR011074">
    <property type="entry name" value="CRAL/TRIO_N_dom"/>
</dbReference>
<dbReference type="CDD" id="cd00170">
    <property type="entry name" value="SEC14"/>
    <property type="match status" value="1"/>
</dbReference>
<dbReference type="SUPFAM" id="SSF52087">
    <property type="entry name" value="CRAL/TRIO domain"/>
    <property type="match status" value="1"/>
</dbReference>
<evidence type="ECO:0000259" key="2">
    <source>
        <dbReference type="PROSITE" id="PS50191"/>
    </source>
</evidence>
<dbReference type="SUPFAM" id="SSF46938">
    <property type="entry name" value="CRAL/TRIO N-terminal domain"/>
    <property type="match status" value="1"/>
</dbReference>
<proteinExistence type="predicted"/>
<dbReference type="PROSITE" id="PS50191">
    <property type="entry name" value="CRAL_TRIO"/>
    <property type="match status" value="1"/>
</dbReference>
<dbReference type="InterPro" id="IPR051026">
    <property type="entry name" value="PI/PC_transfer"/>
</dbReference>
<comment type="caution">
    <text evidence="3">The sequence shown here is derived from an EMBL/GenBank/DDBJ whole genome shotgun (WGS) entry which is preliminary data.</text>
</comment>
<dbReference type="PANTHER" id="PTHR45657:SF1">
    <property type="entry name" value="CRAL-TRIO DOMAIN-CONTAINING PROTEIN YKL091C-RELATED"/>
    <property type="match status" value="1"/>
</dbReference>
<dbReference type="Gene3D" id="3.40.525.10">
    <property type="entry name" value="CRAL-TRIO lipid binding domain"/>
    <property type="match status" value="1"/>
</dbReference>
<dbReference type="SMART" id="SM00516">
    <property type="entry name" value="SEC14"/>
    <property type="match status" value="1"/>
</dbReference>
<evidence type="ECO:0000256" key="1">
    <source>
        <dbReference type="SAM" id="MobiDB-lite"/>
    </source>
</evidence>
<sequence length="337" mass="39706">MVVSSPLFDINQLNIEQQKKFDTVYNELKSKHTSYLQYKFNLPLKTQFDSEQEENEWRYELYRFLRARKWNVTHTIKSLVEMIQWRIDNNVDSILEHAPMSSRMELLGKVVPNAQHGYTKAHRPLYIEKSGLIHVNKILKMFTSEDLVQCHIYWLEYYCQLARERSRQLGKHVETFAMISDLHGCKLNLRKVLPLFKQSLYIDENYYPERLGQMLIINPPAIFPTLWNLVKHWFDPVTKTKIIVIKKGPGTLTLLLQHIDSDQLPREYGGTCNSCSTAPNCIPVYDWGKDTADDKQEEQEEQEGLEEQEEQEGLEGQEEQKGLEGQEEQEEHKEQNE</sequence>
<evidence type="ECO:0000313" key="4">
    <source>
        <dbReference type="Proteomes" id="UP000663889"/>
    </source>
</evidence>
<organism evidence="3 4">
    <name type="scientific">Rotaria sordida</name>
    <dbReference type="NCBI Taxonomy" id="392033"/>
    <lineage>
        <taxon>Eukaryota</taxon>
        <taxon>Metazoa</taxon>
        <taxon>Spiralia</taxon>
        <taxon>Gnathifera</taxon>
        <taxon>Rotifera</taxon>
        <taxon>Eurotatoria</taxon>
        <taxon>Bdelloidea</taxon>
        <taxon>Philodinida</taxon>
        <taxon>Philodinidae</taxon>
        <taxon>Rotaria</taxon>
    </lineage>
</organism>
<feature type="region of interest" description="Disordered" evidence="1">
    <location>
        <begin position="286"/>
        <end position="337"/>
    </location>
</feature>
<dbReference type="Proteomes" id="UP000663889">
    <property type="component" value="Unassembled WGS sequence"/>
</dbReference>
<dbReference type="InterPro" id="IPR001251">
    <property type="entry name" value="CRAL-TRIO_dom"/>
</dbReference>
<feature type="compositionally biased region" description="Acidic residues" evidence="1">
    <location>
        <begin position="295"/>
        <end position="317"/>
    </location>
</feature>
<protein>
    <recommendedName>
        <fullName evidence="2">CRAL-TRIO domain-containing protein</fullName>
    </recommendedName>
</protein>
<feature type="domain" description="CRAL-TRIO" evidence="2">
    <location>
        <begin position="103"/>
        <end position="276"/>
    </location>
</feature>
<evidence type="ECO:0000313" key="3">
    <source>
        <dbReference type="EMBL" id="CAF1127168.1"/>
    </source>
</evidence>
<name>A0A814R1U8_9BILA</name>
<gene>
    <name evidence="3" type="ORF">SEV965_LOCUS17218</name>
</gene>
<dbReference type="Pfam" id="PF03765">
    <property type="entry name" value="CRAL_TRIO_N"/>
    <property type="match status" value="1"/>
</dbReference>
<accession>A0A814R1U8</accession>
<reference evidence="3" key="1">
    <citation type="submission" date="2021-02" db="EMBL/GenBank/DDBJ databases">
        <authorList>
            <person name="Nowell W R."/>
        </authorList>
    </citation>
    <scope>NUCLEOTIDE SEQUENCE</scope>
</reference>
<dbReference type="EMBL" id="CAJNOU010000978">
    <property type="protein sequence ID" value="CAF1127168.1"/>
    <property type="molecule type" value="Genomic_DNA"/>
</dbReference>
<dbReference type="InterPro" id="IPR036865">
    <property type="entry name" value="CRAL-TRIO_dom_sf"/>
</dbReference>
<dbReference type="InterPro" id="IPR036273">
    <property type="entry name" value="CRAL/TRIO_N_dom_sf"/>
</dbReference>